<name>L1LB79_THEEQ</name>
<gene>
    <name evidence="3" type="ORF">BEWA_050540</name>
</gene>
<dbReference type="AlphaFoldDB" id="L1LB79"/>
<organism evidence="3 4">
    <name type="scientific">Theileria equi strain WA</name>
    <dbReference type="NCBI Taxonomy" id="1537102"/>
    <lineage>
        <taxon>Eukaryota</taxon>
        <taxon>Sar</taxon>
        <taxon>Alveolata</taxon>
        <taxon>Apicomplexa</taxon>
        <taxon>Aconoidasida</taxon>
        <taxon>Piroplasmida</taxon>
        <taxon>Theileriidae</taxon>
        <taxon>Theileria</taxon>
    </lineage>
</organism>
<keyword evidence="4" id="KW-1185">Reference proteome</keyword>
<dbReference type="Pfam" id="PF04385">
    <property type="entry name" value="FAINT"/>
    <property type="match status" value="2"/>
</dbReference>
<dbReference type="RefSeq" id="XP_004832038.1">
    <property type="nucleotide sequence ID" value="XM_004831981.1"/>
</dbReference>
<dbReference type="STRING" id="1537102.L1LB79"/>
<dbReference type="PANTHER" id="PTHR11614">
    <property type="entry name" value="PHOSPHOLIPASE-RELATED"/>
    <property type="match status" value="1"/>
</dbReference>
<comment type="caution">
    <text evidence="3">The sequence shown here is derived from an EMBL/GenBank/DDBJ whole genome shotgun (WGS) entry which is preliminary data.</text>
</comment>
<dbReference type="VEuPathDB" id="PiroplasmaDB:BEWA_050540"/>
<evidence type="ECO:0000259" key="2">
    <source>
        <dbReference type="Pfam" id="PF12146"/>
    </source>
</evidence>
<dbReference type="InterPro" id="IPR022742">
    <property type="entry name" value="Hydrolase_4"/>
</dbReference>
<proteinExistence type="predicted"/>
<keyword evidence="1" id="KW-0732">Signal</keyword>
<dbReference type="InterPro" id="IPR007480">
    <property type="entry name" value="DUF529"/>
</dbReference>
<feature type="signal peptide" evidence="1">
    <location>
        <begin position="1"/>
        <end position="17"/>
    </location>
</feature>
<dbReference type="SUPFAM" id="SSF53474">
    <property type="entry name" value="alpha/beta-Hydrolases"/>
    <property type="match status" value="1"/>
</dbReference>
<dbReference type="Proteomes" id="UP000031512">
    <property type="component" value="Unassembled WGS sequence"/>
</dbReference>
<dbReference type="GeneID" id="15805092"/>
<protein>
    <recommendedName>
        <fullName evidence="2">Serine aminopeptidase S33 domain-containing protein</fullName>
    </recommendedName>
</protein>
<dbReference type="Gene3D" id="3.40.50.1820">
    <property type="entry name" value="alpha/beta hydrolase"/>
    <property type="match status" value="1"/>
</dbReference>
<dbReference type="InterPro" id="IPR029058">
    <property type="entry name" value="AB_hydrolase_fold"/>
</dbReference>
<sequence>MKLLATYLFLFSCKLCALVNVENSGERVEEVTLDISAPDPLYVETLKRAFYLINAHFYVAKDATRISSIVDKEQILWKAANGLSCDHVVLIRYPEGNGCHPGHQGVTGLLLVYTGSHENVRMPLYFARNGGAWTETKEEEFYDKFHQMVLQKTVFESIEIDIEKRETCDKYFVTNTSNFPFLVYAPNVGYRISKIFNGITIWEAKGEDERCLYVSLYPRDEPKLAYLIVSSWRGEENIYLHKINYGWARINEDEYMDNLKGTGFDESKFDNKQVLDLENVNSDVVRLKKLKFGDTLVCLHVPLLGFLLEKVVDGQNVLWETSGNEYCIYVNKEYNNDSPRTLFLIVSDNEGNRRLLYFKRNNEKWEATDEDEYFSLHNVNKNVSYTHQGNGKIVMSSFKNKQGLRIATYASRVENAKGDFVLAHGLSSLFMFTFCRKYYEWNCKTFGTPLSPYLGEPFIGRGLQKGSNVEKYGHLFEHAKLEGMDAFEAFPKYKYNNCFVEFLNGLGYNVYGYDLQSHGLSESVSEFRCSMDDFKDYVYDVLQFVSIVKRGKFDDPSETFDERSLYENIPTDKKIFLLGNSMSGNIVMQAVQEFYKNAEKGTKFVDGLVSFSTMIDIYPMSDIEERRKFRERIRRCARDVPTDDYSDYVISNFGQSFSAFAGFNDPLGYNKKPSYKVVELLFNACEGLVEDDNMANYPRDLPTLLLHSKGDLVCGIGGLVDMVDKYKDKTFKLIQLEGKSHGLTIPKSLSTISVYVSEWLDNYT</sequence>
<dbReference type="KEGG" id="beq:BEWA_050540"/>
<accession>L1LB79</accession>
<evidence type="ECO:0000313" key="3">
    <source>
        <dbReference type="EMBL" id="EKX72586.1"/>
    </source>
</evidence>
<dbReference type="eggNOG" id="ENOG502RSYW">
    <property type="taxonomic scope" value="Eukaryota"/>
</dbReference>
<dbReference type="Pfam" id="PF12146">
    <property type="entry name" value="Hydrolase_4"/>
    <property type="match status" value="1"/>
</dbReference>
<reference evidence="3 4" key="1">
    <citation type="journal article" date="2012" name="BMC Genomics">
        <title>Comparative genomic analysis and phylogenetic position of Theileria equi.</title>
        <authorList>
            <person name="Kappmeyer L.S."/>
            <person name="Thiagarajan M."/>
            <person name="Herndon D.R."/>
            <person name="Ramsay J.D."/>
            <person name="Caler E."/>
            <person name="Djikeng A."/>
            <person name="Gillespie J.J."/>
            <person name="Lau A.O."/>
            <person name="Roalson E.H."/>
            <person name="Silva J.C."/>
            <person name="Silva M.G."/>
            <person name="Suarez C.E."/>
            <person name="Ueti M.W."/>
            <person name="Nene V.M."/>
            <person name="Mealey R.H."/>
            <person name="Knowles D.P."/>
            <person name="Brayton K.A."/>
        </authorList>
    </citation>
    <scope>NUCLEOTIDE SEQUENCE [LARGE SCALE GENOMIC DNA]</scope>
    <source>
        <strain evidence="3 4">WA</strain>
    </source>
</reference>
<dbReference type="OrthoDB" id="375454at2759"/>
<feature type="chain" id="PRO_5003952368" description="Serine aminopeptidase S33 domain-containing protein" evidence="1">
    <location>
        <begin position="18"/>
        <end position="764"/>
    </location>
</feature>
<feature type="domain" description="Serine aminopeptidase S33" evidence="2">
    <location>
        <begin position="495"/>
        <end position="743"/>
    </location>
</feature>
<dbReference type="InterPro" id="IPR051044">
    <property type="entry name" value="MAG_DAG_Lipase"/>
</dbReference>
<dbReference type="EMBL" id="ACOU01000007">
    <property type="protein sequence ID" value="EKX72586.1"/>
    <property type="molecule type" value="Genomic_DNA"/>
</dbReference>
<evidence type="ECO:0000313" key="4">
    <source>
        <dbReference type="Proteomes" id="UP000031512"/>
    </source>
</evidence>
<evidence type="ECO:0000256" key="1">
    <source>
        <dbReference type="SAM" id="SignalP"/>
    </source>
</evidence>